<protein>
    <submittedName>
        <fullName evidence="1">KIAA0825</fullName>
    </submittedName>
</protein>
<sequence>MEWGGEYSLDSSNLDCLLNILPGEQEFQQILCDIDEKIKKNTLSIEQCLTELQSEINETCSDEMLQDTADCLQWLNNCSFNSIKSLSTPHGELIKFLQTLQSLLKNEQNQEETIIHFLLDLSSQCGVLFPCTPSGSSFEFTSRTSLHGVDDVSAIDAQCVWDEVRLHLRRFLVNQLQNHQEKDSGTLQQQLQFKTQCLQQLLFLYPESEILEKYQKMQNKLVSDLLQKSVLESIGETNFEKMVHGYESSIPALCAMIKEDLYILSGINDPHSILKFISETYLDTVTEEVTLLLETLCELQFKENALLGVKASKTTKKHRGVTHVGAAKEVIVHKKNFSNSGYTQMIQMFTDEHFC</sequence>
<dbReference type="GeneTree" id="ENSGT00940000165033"/>
<dbReference type="OMA" id="EIFCELQ"/>
<dbReference type="Ensembl" id="ENSSMRT00000011329.1">
    <property type="protein sequence ID" value="ENSSMRP00000009720.1"/>
    <property type="gene ID" value="ENSSMRG00000007737.1"/>
</dbReference>
<evidence type="ECO:0000313" key="2">
    <source>
        <dbReference type="Proteomes" id="UP000694421"/>
    </source>
</evidence>
<proteinExistence type="predicted"/>
<evidence type="ECO:0000313" key="1">
    <source>
        <dbReference type="Ensembl" id="ENSSMRP00000009720.1"/>
    </source>
</evidence>
<dbReference type="PANTHER" id="PTHR33960">
    <property type="entry name" value="SIMILAR TO KIAA0825 PROTEIN"/>
    <property type="match status" value="1"/>
</dbReference>
<accession>A0A8D0BN44</accession>
<reference evidence="1" key="2">
    <citation type="submission" date="2025-09" db="UniProtKB">
        <authorList>
            <consortium name="Ensembl"/>
        </authorList>
    </citation>
    <scope>IDENTIFICATION</scope>
</reference>
<keyword evidence="2" id="KW-1185">Reference proteome</keyword>
<organism evidence="1 2">
    <name type="scientific">Salvator merianae</name>
    <name type="common">Argentine black and white tegu</name>
    <name type="synonym">Tupinambis merianae</name>
    <dbReference type="NCBI Taxonomy" id="96440"/>
    <lineage>
        <taxon>Eukaryota</taxon>
        <taxon>Metazoa</taxon>
        <taxon>Chordata</taxon>
        <taxon>Craniata</taxon>
        <taxon>Vertebrata</taxon>
        <taxon>Euteleostomi</taxon>
        <taxon>Lepidosauria</taxon>
        <taxon>Squamata</taxon>
        <taxon>Bifurcata</taxon>
        <taxon>Unidentata</taxon>
        <taxon>Episquamata</taxon>
        <taxon>Laterata</taxon>
        <taxon>Teiioidea</taxon>
        <taxon>Teiidae</taxon>
        <taxon>Salvator</taxon>
    </lineage>
</organism>
<dbReference type="InterPro" id="IPR027993">
    <property type="entry name" value="DUF4495"/>
</dbReference>
<dbReference type="Proteomes" id="UP000694421">
    <property type="component" value="Unplaced"/>
</dbReference>
<dbReference type="PANTHER" id="PTHR33960:SF1">
    <property type="entry name" value="SIMILAR TO KIAA0825 PROTEIN"/>
    <property type="match status" value="1"/>
</dbReference>
<name>A0A8D0BN44_SALMN</name>
<reference evidence="1" key="1">
    <citation type="submission" date="2025-08" db="UniProtKB">
        <authorList>
            <consortium name="Ensembl"/>
        </authorList>
    </citation>
    <scope>IDENTIFICATION</scope>
</reference>
<dbReference type="AlphaFoldDB" id="A0A8D0BN44"/>